<keyword evidence="2" id="KW-1185">Reference proteome</keyword>
<protein>
    <submittedName>
        <fullName evidence="1">PiggyBac transposable element-derived protein 4-like</fullName>
    </submittedName>
</protein>
<sequence length="162" mass="18858">MTSYKFVRNLINELKIDFLELRIRPSTSLWDNSLNNKLYIPNVGERKRGYIVCSDRKITGGRPYHTIVDPFEINELGDHINGLKIKLNDTNDLGLTYKYIIGNCSLYVLLQLIIHNNNIPCLQIHTILMFVIYVTGQRSCLCNFKMQLPAVKYRVIVAFTRY</sequence>
<feature type="non-terminal residue" evidence="1">
    <location>
        <position position="162"/>
    </location>
</feature>
<dbReference type="EMBL" id="JAYRBN010000031">
    <property type="protein sequence ID" value="KAL2748772.1"/>
    <property type="molecule type" value="Genomic_DNA"/>
</dbReference>
<accession>A0ABD2CUL5</accession>
<organism evidence="1 2">
    <name type="scientific">Vespula maculifrons</name>
    <name type="common">Eastern yellow jacket</name>
    <name type="synonym">Wasp</name>
    <dbReference type="NCBI Taxonomy" id="7453"/>
    <lineage>
        <taxon>Eukaryota</taxon>
        <taxon>Metazoa</taxon>
        <taxon>Ecdysozoa</taxon>
        <taxon>Arthropoda</taxon>
        <taxon>Hexapoda</taxon>
        <taxon>Insecta</taxon>
        <taxon>Pterygota</taxon>
        <taxon>Neoptera</taxon>
        <taxon>Endopterygota</taxon>
        <taxon>Hymenoptera</taxon>
        <taxon>Apocrita</taxon>
        <taxon>Aculeata</taxon>
        <taxon>Vespoidea</taxon>
        <taxon>Vespidae</taxon>
        <taxon>Vespinae</taxon>
        <taxon>Vespula</taxon>
    </lineage>
</organism>
<reference evidence="1 2" key="1">
    <citation type="journal article" date="2024" name="Ann. Entomol. Soc. Am.">
        <title>Genomic analyses of the southern and eastern yellowjacket wasps (Hymenoptera: Vespidae) reveal evolutionary signatures of social life.</title>
        <authorList>
            <person name="Catto M.A."/>
            <person name="Caine P.B."/>
            <person name="Orr S.E."/>
            <person name="Hunt B.G."/>
            <person name="Goodisman M.A.D."/>
        </authorList>
    </citation>
    <scope>NUCLEOTIDE SEQUENCE [LARGE SCALE GENOMIC DNA]</scope>
    <source>
        <strain evidence="1">232</strain>
        <tissue evidence="1">Head and thorax</tissue>
    </source>
</reference>
<proteinExistence type="predicted"/>
<gene>
    <name evidence="1" type="ORF">V1477_003415</name>
</gene>
<comment type="caution">
    <text evidence="1">The sequence shown here is derived from an EMBL/GenBank/DDBJ whole genome shotgun (WGS) entry which is preliminary data.</text>
</comment>
<name>A0ABD2CUL5_VESMC</name>
<dbReference type="Proteomes" id="UP001607303">
    <property type="component" value="Unassembled WGS sequence"/>
</dbReference>
<evidence type="ECO:0000313" key="2">
    <source>
        <dbReference type="Proteomes" id="UP001607303"/>
    </source>
</evidence>
<evidence type="ECO:0000313" key="1">
    <source>
        <dbReference type="EMBL" id="KAL2748772.1"/>
    </source>
</evidence>
<dbReference type="AlphaFoldDB" id="A0ABD2CUL5"/>